<gene>
    <name evidence="1" type="ORF">AWW66_09945</name>
</gene>
<keyword evidence="2" id="KW-1185">Reference proteome</keyword>
<dbReference type="Proteomes" id="UP000070620">
    <property type="component" value="Unassembled WGS sequence"/>
</dbReference>
<accession>A0A136PUH4</accession>
<name>A0A136PUH4_9ACTN</name>
<dbReference type="EMBL" id="LRQV01000025">
    <property type="protein sequence ID" value="KXK62151.1"/>
    <property type="molecule type" value="Genomic_DNA"/>
</dbReference>
<evidence type="ECO:0000313" key="2">
    <source>
        <dbReference type="Proteomes" id="UP000070620"/>
    </source>
</evidence>
<comment type="caution">
    <text evidence="1">The sequence shown here is derived from an EMBL/GenBank/DDBJ whole genome shotgun (WGS) entry which is preliminary data.</text>
</comment>
<organism evidence="1 2">
    <name type="scientific">Micromonospora rosaria</name>
    <dbReference type="NCBI Taxonomy" id="47874"/>
    <lineage>
        <taxon>Bacteria</taxon>
        <taxon>Bacillati</taxon>
        <taxon>Actinomycetota</taxon>
        <taxon>Actinomycetes</taxon>
        <taxon>Micromonosporales</taxon>
        <taxon>Micromonosporaceae</taxon>
        <taxon>Micromonospora</taxon>
    </lineage>
</organism>
<evidence type="ECO:0000313" key="1">
    <source>
        <dbReference type="EMBL" id="KXK62151.1"/>
    </source>
</evidence>
<sequence length="111" mass="12273">MVHVVDVGALDTSIFHVNRDMVAFKRCIEALTDAFPFYGEGEIGDVEASFTQWQEAGFRVAGILISVDPSSLDPSVLESADFLSEGDTFWQDFLESVKMGDCSTEQILEDE</sequence>
<dbReference type="AlphaFoldDB" id="A0A136PUH4"/>
<reference evidence="1 2" key="1">
    <citation type="submission" date="2016-01" db="EMBL/GenBank/DDBJ databases">
        <title>Whole genome sequence and analysis of Micromonospora rosaria DSM 803, which can produce antibacterial substance rosamicin.</title>
        <authorList>
            <person name="Yang H."/>
            <person name="He X."/>
            <person name="Zhu D."/>
        </authorList>
    </citation>
    <scope>NUCLEOTIDE SEQUENCE [LARGE SCALE GENOMIC DNA]</scope>
    <source>
        <strain evidence="1 2">DSM 803</strain>
    </source>
</reference>
<proteinExistence type="predicted"/>
<protein>
    <submittedName>
        <fullName evidence="1">Uncharacterized protein</fullName>
    </submittedName>
</protein>